<evidence type="ECO:0000256" key="4">
    <source>
        <dbReference type="ARBA" id="ARBA00022801"/>
    </source>
</evidence>
<gene>
    <name evidence="9" type="ORF">EAL2_c18150</name>
</gene>
<accession>W8TLN9</accession>
<evidence type="ECO:0000256" key="7">
    <source>
        <dbReference type="SAM" id="Phobius"/>
    </source>
</evidence>
<keyword evidence="6 7" id="KW-0472">Membrane</keyword>
<dbReference type="Gene3D" id="1.20.144.10">
    <property type="entry name" value="Phosphatidic acid phosphatase type 2/haloperoxidase"/>
    <property type="match status" value="1"/>
</dbReference>
<dbReference type="AlphaFoldDB" id="W8TLN9"/>
<feature type="transmembrane region" description="Helical" evidence="7">
    <location>
        <begin position="59"/>
        <end position="78"/>
    </location>
</feature>
<feature type="domain" description="Phosphatidic acid phosphatase type 2/haloperoxidase" evidence="8">
    <location>
        <begin position="59"/>
        <end position="169"/>
    </location>
</feature>
<dbReference type="Pfam" id="PF01569">
    <property type="entry name" value="PAP2"/>
    <property type="match status" value="1"/>
</dbReference>
<sequence length="185" mass="20416">MDFKVFFQLDARLLYMIESAFKSGAMDHVMLFFTRMGDFGFVWIATGIMLAAIPKYRKAGIYTLLALAAGAIVGNLVLKPLIARPRPFMELQGISNTLGMSFSYSFPSGHTTSSFAAAYMLTRCIGKSGALAYVPAAFIAFSRMYFFVHYPSDIIGGIITGTVCAHMVYEASKKSEEVKRSDHLQ</sequence>
<dbReference type="PATRIC" id="fig|1286171.3.peg.1774"/>
<protein>
    <submittedName>
        <fullName evidence="9">Membrane-associated phospholipid phosphatase</fullName>
    </submittedName>
</protein>
<dbReference type="KEGG" id="eac:EAL2_c18150"/>
<keyword evidence="10" id="KW-1185">Reference proteome</keyword>
<reference evidence="9 10" key="1">
    <citation type="journal article" date="2014" name="Genome Announc.">
        <title>Complete Genome Sequence of Amino Acid-Utilizing Eubacterium acidaminophilum al-2 (DSM 3953).</title>
        <authorList>
            <person name="Poehlein A."/>
            <person name="Andreesen J.R."/>
            <person name="Daniel R."/>
        </authorList>
    </citation>
    <scope>NUCLEOTIDE SEQUENCE [LARGE SCALE GENOMIC DNA]</scope>
    <source>
        <strain evidence="9 10">DSM 3953</strain>
    </source>
</reference>
<feature type="transmembrane region" description="Helical" evidence="7">
    <location>
        <begin position="130"/>
        <end position="148"/>
    </location>
</feature>
<proteinExistence type="predicted"/>
<evidence type="ECO:0000256" key="3">
    <source>
        <dbReference type="ARBA" id="ARBA00022692"/>
    </source>
</evidence>
<dbReference type="Proteomes" id="UP000019591">
    <property type="component" value="Chromosome"/>
</dbReference>
<dbReference type="SMART" id="SM00014">
    <property type="entry name" value="acidPPc"/>
    <property type="match status" value="1"/>
</dbReference>
<dbReference type="InterPro" id="IPR000326">
    <property type="entry name" value="PAP2/HPO"/>
</dbReference>
<feature type="transmembrane region" description="Helical" evidence="7">
    <location>
        <begin position="32"/>
        <end position="53"/>
    </location>
</feature>
<dbReference type="eggNOG" id="COG0671">
    <property type="taxonomic scope" value="Bacteria"/>
</dbReference>
<dbReference type="EMBL" id="CP007452">
    <property type="protein sequence ID" value="AHM57107.1"/>
    <property type="molecule type" value="Genomic_DNA"/>
</dbReference>
<dbReference type="RefSeq" id="WP_025436063.1">
    <property type="nucleotide sequence ID" value="NZ_CP007452.1"/>
</dbReference>
<evidence type="ECO:0000256" key="1">
    <source>
        <dbReference type="ARBA" id="ARBA00004651"/>
    </source>
</evidence>
<evidence type="ECO:0000313" key="10">
    <source>
        <dbReference type="Proteomes" id="UP000019591"/>
    </source>
</evidence>
<dbReference type="HOGENOM" id="CLU_072573_10_3_9"/>
<dbReference type="STRING" id="1286171.EAL2_c18150"/>
<evidence type="ECO:0000256" key="5">
    <source>
        <dbReference type="ARBA" id="ARBA00022989"/>
    </source>
</evidence>
<dbReference type="PANTHER" id="PTHR14969:SF62">
    <property type="entry name" value="DECAPRENYLPHOSPHORYL-5-PHOSPHORIBOSE PHOSPHATASE RV3807C-RELATED"/>
    <property type="match status" value="1"/>
</dbReference>
<dbReference type="SUPFAM" id="SSF48317">
    <property type="entry name" value="Acid phosphatase/Vanadium-dependent haloperoxidase"/>
    <property type="match status" value="1"/>
</dbReference>
<name>W8TLN9_PEPAC</name>
<evidence type="ECO:0000313" key="9">
    <source>
        <dbReference type="EMBL" id="AHM57107.1"/>
    </source>
</evidence>
<keyword evidence="5 7" id="KW-1133">Transmembrane helix</keyword>
<evidence type="ECO:0000259" key="8">
    <source>
        <dbReference type="SMART" id="SM00014"/>
    </source>
</evidence>
<dbReference type="InterPro" id="IPR036938">
    <property type="entry name" value="PAP2/HPO_sf"/>
</dbReference>
<dbReference type="PANTHER" id="PTHR14969">
    <property type="entry name" value="SPHINGOSINE-1-PHOSPHATE PHOSPHOHYDROLASE"/>
    <property type="match status" value="1"/>
</dbReference>
<dbReference type="GO" id="GO:0005886">
    <property type="term" value="C:plasma membrane"/>
    <property type="evidence" value="ECO:0007669"/>
    <property type="project" value="UniProtKB-SubCell"/>
</dbReference>
<keyword evidence="2" id="KW-1003">Cell membrane</keyword>
<dbReference type="OrthoDB" id="9789113at2"/>
<comment type="subcellular location">
    <subcellularLocation>
        <location evidence="1">Cell membrane</location>
        <topology evidence="1">Multi-pass membrane protein</topology>
    </subcellularLocation>
</comment>
<evidence type="ECO:0000256" key="2">
    <source>
        <dbReference type="ARBA" id="ARBA00022475"/>
    </source>
</evidence>
<dbReference type="GO" id="GO:0016787">
    <property type="term" value="F:hydrolase activity"/>
    <property type="evidence" value="ECO:0007669"/>
    <property type="project" value="UniProtKB-KW"/>
</dbReference>
<organism evidence="9 10">
    <name type="scientific">Peptoclostridium acidaminophilum DSM 3953</name>
    <dbReference type="NCBI Taxonomy" id="1286171"/>
    <lineage>
        <taxon>Bacteria</taxon>
        <taxon>Bacillati</taxon>
        <taxon>Bacillota</taxon>
        <taxon>Clostridia</taxon>
        <taxon>Peptostreptococcales</taxon>
        <taxon>Peptoclostridiaceae</taxon>
        <taxon>Peptoclostridium</taxon>
    </lineage>
</organism>
<evidence type="ECO:0000256" key="6">
    <source>
        <dbReference type="ARBA" id="ARBA00023136"/>
    </source>
</evidence>
<keyword evidence="3 7" id="KW-0812">Transmembrane</keyword>
<keyword evidence="4" id="KW-0378">Hydrolase</keyword>